<sequence>MADLLVTGPLTQRDLQRTRRDNAHLRTVLQQLNMSVVSFPSSGIGNSSEKSRTSDDEEEEEEEEEADDVNINFDRALAQRQARLALATDSMASQATGIELKSTNDRVAQFERQLLDAEEIICHLKAEKLAALRRMERLSVAAADGDQQGGCVDGDAKRHREVVLELETRLAELKEECTRDQEQRMAVIRDQETELKILRKQLEHVSKQYEELQQRHMDLLELDEQVTMMQQRVTNDDVRPLSIFGEESSKDNKAKVTELHKVGILGRARALADADAVNSKWHEELVRHPTPHFEMHSPEVAYILQAWTNNIKKIRYLRRWLIQVAITKGPLPKDFPMAVELPRLPLEVRDGFLTLVLPLLRKQTEREILAHSRRYNDGIHIDLRFRVVPR</sequence>
<dbReference type="EnsemblProtists" id="HpaT812636">
    <property type="protein sequence ID" value="HpaP812636"/>
    <property type="gene ID" value="HpaG812636"/>
</dbReference>
<dbReference type="Proteomes" id="UP000011713">
    <property type="component" value="Unassembled WGS sequence"/>
</dbReference>
<dbReference type="OMA" id="YILRAWT"/>
<dbReference type="EMBL" id="JH598081">
    <property type="status" value="NOT_ANNOTATED_CDS"/>
    <property type="molecule type" value="Genomic_DNA"/>
</dbReference>
<evidence type="ECO:0000256" key="2">
    <source>
        <dbReference type="SAM" id="MobiDB-lite"/>
    </source>
</evidence>
<dbReference type="InParanoid" id="M4C0U4"/>
<feature type="coiled-coil region" evidence="1">
    <location>
        <begin position="156"/>
        <end position="222"/>
    </location>
</feature>
<feature type="region of interest" description="Disordered" evidence="2">
    <location>
        <begin position="39"/>
        <end position="68"/>
    </location>
</feature>
<evidence type="ECO:0000313" key="4">
    <source>
        <dbReference type="Proteomes" id="UP000011713"/>
    </source>
</evidence>
<evidence type="ECO:0000313" key="3">
    <source>
        <dbReference type="EnsemblProtists" id="HpaP812636"/>
    </source>
</evidence>
<organism evidence="3 4">
    <name type="scientific">Hyaloperonospora arabidopsidis (strain Emoy2)</name>
    <name type="common">Downy mildew agent</name>
    <name type="synonym">Peronospora arabidopsidis</name>
    <dbReference type="NCBI Taxonomy" id="559515"/>
    <lineage>
        <taxon>Eukaryota</taxon>
        <taxon>Sar</taxon>
        <taxon>Stramenopiles</taxon>
        <taxon>Oomycota</taxon>
        <taxon>Peronosporomycetes</taxon>
        <taxon>Peronosporales</taxon>
        <taxon>Peronosporaceae</taxon>
        <taxon>Hyaloperonospora</taxon>
    </lineage>
</organism>
<reference evidence="4" key="1">
    <citation type="journal article" date="2010" name="Science">
        <title>Signatures of adaptation to obligate biotrophy in the Hyaloperonospora arabidopsidis genome.</title>
        <authorList>
            <person name="Baxter L."/>
            <person name="Tripathy S."/>
            <person name="Ishaque N."/>
            <person name="Boot N."/>
            <person name="Cabral A."/>
            <person name="Kemen E."/>
            <person name="Thines M."/>
            <person name="Ah-Fong A."/>
            <person name="Anderson R."/>
            <person name="Badejoko W."/>
            <person name="Bittner-Eddy P."/>
            <person name="Boore J.L."/>
            <person name="Chibucos M.C."/>
            <person name="Coates M."/>
            <person name="Dehal P."/>
            <person name="Delehaunty K."/>
            <person name="Dong S."/>
            <person name="Downton P."/>
            <person name="Dumas B."/>
            <person name="Fabro G."/>
            <person name="Fronick C."/>
            <person name="Fuerstenberg S.I."/>
            <person name="Fulton L."/>
            <person name="Gaulin E."/>
            <person name="Govers F."/>
            <person name="Hughes L."/>
            <person name="Humphray S."/>
            <person name="Jiang R.H."/>
            <person name="Judelson H."/>
            <person name="Kamoun S."/>
            <person name="Kyung K."/>
            <person name="Meijer H."/>
            <person name="Minx P."/>
            <person name="Morris P."/>
            <person name="Nelson J."/>
            <person name="Phuntumart V."/>
            <person name="Qutob D."/>
            <person name="Rehmany A."/>
            <person name="Rougon-Cardoso A."/>
            <person name="Ryden P."/>
            <person name="Torto-Alalibo T."/>
            <person name="Studholme D."/>
            <person name="Wang Y."/>
            <person name="Win J."/>
            <person name="Wood J."/>
            <person name="Clifton S.W."/>
            <person name="Rogers J."/>
            <person name="Van den Ackerveken G."/>
            <person name="Jones J.D."/>
            <person name="McDowell J.M."/>
            <person name="Beynon J."/>
            <person name="Tyler B.M."/>
        </authorList>
    </citation>
    <scope>NUCLEOTIDE SEQUENCE [LARGE SCALE GENOMIC DNA]</scope>
    <source>
        <strain evidence="4">Emoy2</strain>
    </source>
</reference>
<keyword evidence="1" id="KW-0175">Coiled coil</keyword>
<proteinExistence type="predicted"/>
<keyword evidence="4" id="KW-1185">Reference proteome</keyword>
<feature type="compositionally biased region" description="Acidic residues" evidence="2">
    <location>
        <begin position="55"/>
        <end position="68"/>
    </location>
</feature>
<dbReference type="VEuPathDB" id="FungiDB:HpaG812636"/>
<name>M4C0U4_HYAAE</name>
<accession>M4C0U4</accession>
<evidence type="ECO:0000256" key="1">
    <source>
        <dbReference type="SAM" id="Coils"/>
    </source>
</evidence>
<dbReference type="HOGENOM" id="CLU_788652_0_0_1"/>
<dbReference type="AlphaFoldDB" id="M4C0U4"/>
<protein>
    <submittedName>
        <fullName evidence="3">Uncharacterized protein</fullName>
    </submittedName>
</protein>
<feature type="compositionally biased region" description="Polar residues" evidence="2">
    <location>
        <begin position="39"/>
        <end position="48"/>
    </location>
</feature>
<dbReference type="eggNOG" id="ENOG502RY8W">
    <property type="taxonomic scope" value="Eukaryota"/>
</dbReference>
<reference evidence="3" key="2">
    <citation type="submission" date="2015-06" db="UniProtKB">
        <authorList>
            <consortium name="EnsemblProtists"/>
        </authorList>
    </citation>
    <scope>IDENTIFICATION</scope>
    <source>
        <strain evidence="3">Emoy2</strain>
    </source>
</reference>